<dbReference type="Pfam" id="PF03796">
    <property type="entry name" value="DnaB_C"/>
    <property type="match status" value="1"/>
</dbReference>
<feature type="region of interest" description="Disordered" evidence="2">
    <location>
        <begin position="86"/>
        <end position="107"/>
    </location>
</feature>
<dbReference type="InterPro" id="IPR036977">
    <property type="entry name" value="DNA_primase_Znf_CHC2"/>
</dbReference>
<proteinExistence type="predicted"/>
<accession>A0A0H5PZI8</accession>
<keyword evidence="1" id="KW-0175">Coiled coil</keyword>
<dbReference type="PROSITE" id="PS51199">
    <property type="entry name" value="SF4_HELICASE"/>
    <property type="match status" value="1"/>
</dbReference>
<dbReference type="EMBL" id="LN853139">
    <property type="protein sequence ID" value="CRY95136.1"/>
    <property type="molecule type" value="Genomic_DNA"/>
</dbReference>
<dbReference type="PANTHER" id="PTHR30153">
    <property type="entry name" value="REPLICATIVE DNA HELICASE DNAB"/>
    <property type="match status" value="1"/>
</dbReference>
<feature type="domain" description="SF4 helicase" evidence="3">
    <location>
        <begin position="347"/>
        <end position="654"/>
    </location>
</feature>
<dbReference type="Gene3D" id="3.40.50.300">
    <property type="entry name" value="P-loop containing nucleotide triphosphate hydrolases"/>
    <property type="match status" value="1"/>
</dbReference>
<dbReference type="GO" id="GO:0005524">
    <property type="term" value="F:ATP binding"/>
    <property type="evidence" value="ECO:0007669"/>
    <property type="project" value="InterPro"/>
</dbReference>
<evidence type="ECO:0000313" key="4">
    <source>
        <dbReference type="EMBL" id="CRY95136.1"/>
    </source>
</evidence>
<dbReference type="InterPro" id="IPR034154">
    <property type="entry name" value="TOPRIM_DnaG/twinkle"/>
</dbReference>
<dbReference type="AlphaFoldDB" id="A0A0H5PZI8"/>
<dbReference type="GO" id="GO:0006260">
    <property type="term" value="P:DNA replication"/>
    <property type="evidence" value="ECO:0007669"/>
    <property type="project" value="InterPro"/>
</dbReference>
<dbReference type="Gene3D" id="3.40.1360.10">
    <property type="match status" value="1"/>
</dbReference>
<dbReference type="GO" id="GO:0003677">
    <property type="term" value="F:DNA binding"/>
    <property type="evidence" value="ECO:0007669"/>
    <property type="project" value="InterPro"/>
</dbReference>
<evidence type="ECO:0000256" key="2">
    <source>
        <dbReference type="SAM" id="MobiDB-lite"/>
    </source>
</evidence>
<dbReference type="SUPFAM" id="SSF56731">
    <property type="entry name" value="DNA primase core"/>
    <property type="match status" value="1"/>
</dbReference>
<dbReference type="SUPFAM" id="SSF57783">
    <property type="entry name" value="Zinc beta-ribbon"/>
    <property type="match status" value="1"/>
</dbReference>
<reference evidence="4" key="2">
    <citation type="submission" date="2015-07" db="EMBL/GenBank/DDBJ databases">
        <title>Plasmids, circular viruses and viroids from rat gut.</title>
        <authorList>
            <person name="Jorgensen T.J."/>
            <person name="Hansen M.A."/>
            <person name="Xu Z."/>
            <person name="Tabak M.A."/>
            <person name="Sorensen S.J."/>
            <person name="Hansen L.H."/>
        </authorList>
    </citation>
    <scope>NUCLEOTIDE SEQUENCE</scope>
    <source>
        <strain evidence="4">RGRH0500</strain>
    </source>
</reference>
<reference evidence="4" key="1">
    <citation type="submission" date="2015-06" db="EMBL/GenBank/DDBJ databases">
        <authorList>
            <person name="Joergensen T."/>
        </authorList>
    </citation>
    <scope>NUCLEOTIDE SEQUENCE</scope>
    <source>
        <strain evidence="4">RGRH0500</strain>
    </source>
</reference>
<evidence type="ECO:0000256" key="1">
    <source>
        <dbReference type="SAM" id="Coils"/>
    </source>
</evidence>
<dbReference type="InterPro" id="IPR027417">
    <property type="entry name" value="P-loop_NTPase"/>
</dbReference>
<dbReference type="GO" id="GO:0008270">
    <property type="term" value="F:zinc ion binding"/>
    <property type="evidence" value="ECO:0007669"/>
    <property type="project" value="InterPro"/>
</dbReference>
<evidence type="ECO:0000259" key="3">
    <source>
        <dbReference type="PROSITE" id="PS51199"/>
    </source>
</evidence>
<organism evidence="4">
    <name type="scientific">uncultured prokaryote</name>
    <dbReference type="NCBI Taxonomy" id="198431"/>
    <lineage>
        <taxon>unclassified sequences</taxon>
        <taxon>environmental samples</taxon>
    </lineage>
</organism>
<dbReference type="SUPFAM" id="SSF52540">
    <property type="entry name" value="P-loop containing nucleoside triphosphate hydrolases"/>
    <property type="match status" value="1"/>
</dbReference>
<dbReference type="Pfam" id="PF13155">
    <property type="entry name" value="Toprim_2"/>
    <property type="match status" value="1"/>
</dbReference>
<dbReference type="Gene3D" id="3.90.580.10">
    <property type="entry name" value="Zinc finger, CHC2-type domain"/>
    <property type="match status" value="1"/>
</dbReference>
<dbReference type="CDD" id="cd01029">
    <property type="entry name" value="TOPRIM_primases"/>
    <property type="match status" value="1"/>
</dbReference>
<feature type="coiled-coil region" evidence="1">
    <location>
        <begin position="304"/>
        <end position="331"/>
    </location>
</feature>
<dbReference type="PANTHER" id="PTHR30153:SF2">
    <property type="entry name" value="REPLICATIVE DNA HELICASE"/>
    <property type="match status" value="1"/>
</dbReference>
<name>A0A0H5PZI8_9ZZZZ</name>
<dbReference type="InterPro" id="IPR007694">
    <property type="entry name" value="DNA_helicase_DnaB-like_C"/>
</dbReference>
<dbReference type="GO" id="GO:0003678">
    <property type="term" value="F:DNA helicase activity"/>
    <property type="evidence" value="ECO:0007669"/>
    <property type="project" value="InterPro"/>
</dbReference>
<protein>
    <recommendedName>
        <fullName evidence="3">SF4 helicase domain-containing protein</fullName>
    </recommendedName>
</protein>
<sequence length="668" mass="74015">MANLDEIRQYIREELTPAHGQRGKYICPICGSGTGAKGTAAFSIDRDGIHGKCFSCNFYGDLFDLIAKRDGISIQEATRAALDRYGSPVFKPSTPAQPQRKPEAVEAPARDFRAEIQRYHSAIKDSAGEKYLHGRGITSESIDRFSLGFDEQRQQVIIPYNRSGSYYGMRNISANALRPHDKPAGVKAPLFNAAALYGSEPCFVVESPLCAISIMQEGGTALALGGLNITLLQAEIEKKRPTVPLLLSLDNDTPKQDGSRPGQEAAAELAAWLDEKGIAWTLANVAGNYKDPNEALQHEPEPFRQRIRNIVADYQNQKEIAENQRREQYAAEAAAGFMEAFLNGVSESASTPPIPTGFHGLDKLLEGGLYEGLYTVGAISSLGKTSFVLQLCDQIAASGHDVLFFSLEMGRYELMAKSISRYTRIITREKNLPSSVAKTTRGILTGKRYERYSKQELQAIAEASDRYAVEVAPRIWFVEGIGNIGTAEIRSKVEQHIHLTGRRPVVVVDYLQILAPSDVRASDKQNTDRNVLELKRLSRDHKIPVIGISSLNRDNYTEPINTAAFKESGAIEYGSDCLIGLQYLGMEYRDGEKEQQRLQRIRELFNSNDSAARKGEGVEIEVKLLKNRNGSKGTSDPLHFFPMFNLFQEHPAGMTPVETETPFDSKRI</sequence>